<keyword evidence="5" id="KW-1185">Reference proteome</keyword>
<evidence type="ECO:0000256" key="2">
    <source>
        <dbReference type="ARBA" id="ARBA00022801"/>
    </source>
</evidence>
<sequence length="264" mass="29694">MTNFLKRNNVKVYGQGDKVMVFAHGYGCDQHVWTDIATSFENDYKLVVFDYVGAGQSDLSAYSKERYNSLEGYAQDILEIYEVLELKDTILVGHSVSSMIGLLAGVQRPELFSKLIFLGPSPRYLNDGDYFGGFERNDLEDLFNMMDNNYLGWSRALAPSIIGNQERPELGERLTNSFCATDPEIAKQFARVTFLSDNRKDLARLTVPSLTLQCTNDIIAPVQVGQYMHENMQNNTLVIMDATGHCPHMSAPEETIKAMKAYLA</sequence>
<organism evidence="4 5">
    <name type="scientific">Pedobacter frigoris</name>
    <dbReference type="NCBI Taxonomy" id="2571272"/>
    <lineage>
        <taxon>Bacteria</taxon>
        <taxon>Pseudomonadati</taxon>
        <taxon>Bacteroidota</taxon>
        <taxon>Sphingobacteriia</taxon>
        <taxon>Sphingobacteriales</taxon>
        <taxon>Sphingobacteriaceae</taxon>
        <taxon>Pedobacter</taxon>
    </lineage>
</organism>
<dbReference type="PANTHER" id="PTHR43039">
    <property type="entry name" value="ESTERASE-RELATED"/>
    <property type="match status" value="1"/>
</dbReference>
<name>A0A4U1CQT7_9SPHI</name>
<dbReference type="GO" id="GO:0016787">
    <property type="term" value="F:hydrolase activity"/>
    <property type="evidence" value="ECO:0007669"/>
    <property type="project" value="UniProtKB-KW"/>
</dbReference>
<dbReference type="EMBL" id="SWBQ01000001">
    <property type="protein sequence ID" value="TKC09205.1"/>
    <property type="molecule type" value="Genomic_DNA"/>
</dbReference>
<evidence type="ECO:0000313" key="5">
    <source>
        <dbReference type="Proteomes" id="UP000307244"/>
    </source>
</evidence>
<protein>
    <submittedName>
        <fullName evidence="4">Alpha/beta hydrolase</fullName>
    </submittedName>
</protein>
<dbReference type="RefSeq" id="WP_136834618.1">
    <property type="nucleotide sequence ID" value="NZ_SWBQ01000001.1"/>
</dbReference>
<dbReference type="Proteomes" id="UP000307244">
    <property type="component" value="Unassembled WGS sequence"/>
</dbReference>
<evidence type="ECO:0000313" key="4">
    <source>
        <dbReference type="EMBL" id="TKC09205.1"/>
    </source>
</evidence>
<accession>A0A4U1CQT7</accession>
<evidence type="ECO:0000259" key="3">
    <source>
        <dbReference type="Pfam" id="PF12697"/>
    </source>
</evidence>
<proteinExistence type="inferred from homology"/>
<dbReference type="Gene3D" id="3.40.50.1820">
    <property type="entry name" value="alpha/beta hydrolase"/>
    <property type="match status" value="1"/>
</dbReference>
<dbReference type="OrthoDB" id="9780932at2"/>
<dbReference type="AlphaFoldDB" id="A0A4U1CQT7"/>
<feature type="domain" description="AB hydrolase-1" evidence="3">
    <location>
        <begin position="20"/>
        <end position="257"/>
    </location>
</feature>
<dbReference type="InterPro" id="IPR000073">
    <property type="entry name" value="AB_hydrolase_1"/>
</dbReference>
<gene>
    <name evidence="4" type="ORF">FA047_03690</name>
</gene>
<comment type="similarity">
    <text evidence="1">Belongs to the AB hydrolase superfamily.</text>
</comment>
<dbReference type="PRINTS" id="PR00111">
    <property type="entry name" value="ABHYDROLASE"/>
</dbReference>
<dbReference type="Pfam" id="PF12697">
    <property type="entry name" value="Abhydrolase_6"/>
    <property type="match status" value="1"/>
</dbReference>
<dbReference type="SUPFAM" id="SSF53474">
    <property type="entry name" value="alpha/beta-Hydrolases"/>
    <property type="match status" value="1"/>
</dbReference>
<dbReference type="InterPro" id="IPR029058">
    <property type="entry name" value="AB_hydrolase_fold"/>
</dbReference>
<evidence type="ECO:0000256" key="1">
    <source>
        <dbReference type="ARBA" id="ARBA00008645"/>
    </source>
</evidence>
<comment type="caution">
    <text evidence="4">The sequence shown here is derived from an EMBL/GenBank/DDBJ whole genome shotgun (WGS) entry which is preliminary data.</text>
</comment>
<reference evidence="4 5" key="1">
    <citation type="submission" date="2019-04" db="EMBL/GenBank/DDBJ databases">
        <title>Pedobacter sp. RP-3-15 sp. nov., isolated from Arctic soil.</title>
        <authorList>
            <person name="Dahal R.H."/>
            <person name="Kim D.-U."/>
        </authorList>
    </citation>
    <scope>NUCLEOTIDE SEQUENCE [LARGE SCALE GENOMIC DNA]</scope>
    <source>
        <strain evidence="4 5">RP-3-15</strain>
    </source>
</reference>
<dbReference type="FunFam" id="3.40.50.1820:FF:000042">
    <property type="entry name" value="probable strigolactone esterase DAD2"/>
    <property type="match status" value="1"/>
</dbReference>
<keyword evidence="2 4" id="KW-0378">Hydrolase</keyword>